<dbReference type="SUPFAM" id="SSF53041">
    <property type="entry name" value="Resolvase-like"/>
    <property type="match status" value="1"/>
</dbReference>
<dbReference type="InterPro" id="IPR011109">
    <property type="entry name" value="DNA_bind_recombinase_dom"/>
</dbReference>
<dbReference type="Pfam" id="PF13408">
    <property type="entry name" value="Zn_ribbon_recom"/>
    <property type="match status" value="1"/>
</dbReference>
<accession>A0ABY8G673</accession>
<reference evidence="7 8" key="1">
    <citation type="submission" date="2022-12" db="EMBL/GenBank/DDBJ databases">
        <title>Complete genome sequencing of Dickeya lacustris type strain LMG30899.</title>
        <authorList>
            <person name="Dobhal S."/>
            <person name="Arizala D."/>
            <person name="Arif M."/>
        </authorList>
    </citation>
    <scope>NUCLEOTIDE SEQUENCE [LARGE SCALE GENOMIC DNA]</scope>
    <source>
        <strain evidence="7 8">LMG30899</strain>
    </source>
</reference>
<organism evidence="7 8">
    <name type="scientific">Dickeya lacustris</name>
    <dbReference type="NCBI Taxonomy" id="2259638"/>
    <lineage>
        <taxon>Bacteria</taxon>
        <taxon>Pseudomonadati</taxon>
        <taxon>Pseudomonadota</taxon>
        <taxon>Gammaproteobacteria</taxon>
        <taxon>Enterobacterales</taxon>
        <taxon>Pectobacteriaceae</taxon>
        <taxon>Dickeya</taxon>
    </lineage>
</organism>
<dbReference type="RefSeq" id="WP_125258778.1">
    <property type="nucleotide sequence ID" value="NZ_CP114280.1"/>
</dbReference>
<dbReference type="Gene3D" id="3.40.50.1390">
    <property type="entry name" value="Resolvase, N-terminal catalytic domain"/>
    <property type="match status" value="1"/>
</dbReference>
<dbReference type="PANTHER" id="PTHR30461">
    <property type="entry name" value="DNA-INVERTASE FROM LAMBDOID PROPHAGE"/>
    <property type="match status" value="1"/>
</dbReference>
<dbReference type="SMART" id="SM00857">
    <property type="entry name" value="Resolvase"/>
    <property type="match status" value="1"/>
</dbReference>
<dbReference type="PROSITE" id="PS51736">
    <property type="entry name" value="RECOMBINASES_3"/>
    <property type="match status" value="1"/>
</dbReference>
<dbReference type="Gene3D" id="3.90.1750.20">
    <property type="entry name" value="Putative Large Serine Recombinase, Chain B, Domain 2"/>
    <property type="match status" value="1"/>
</dbReference>
<dbReference type="PANTHER" id="PTHR30461:SF2">
    <property type="entry name" value="SERINE RECOMBINASE PINE-RELATED"/>
    <property type="match status" value="1"/>
</dbReference>
<dbReference type="InterPro" id="IPR038109">
    <property type="entry name" value="DNA_bind_recomb_sf"/>
</dbReference>
<dbReference type="EMBL" id="CP114280">
    <property type="protein sequence ID" value="WFN55404.1"/>
    <property type="molecule type" value="Genomic_DNA"/>
</dbReference>
<evidence type="ECO:0000256" key="4">
    <source>
        <dbReference type="PROSITE-ProRule" id="PRU10137"/>
    </source>
</evidence>
<dbReference type="InterPro" id="IPR006118">
    <property type="entry name" value="Recombinase_CS"/>
</dbReference>
<evidence type="ECO:0000256" key="1">
    <source>
        <dbReference type="ARBA" id="ARBA00022908"/>
    </source>
</evidence>
<sequence length="580" mass="67579">MKKCYLYVRVSSDQQIQGDGLDRQESMLINYFNDNAAAQDFDPQYEVIRDEGRSAFKAEHLQENAGLGKFFKQVKEGLIQPGSVLIVESLDRFSRENPFRCVEYISHLDKKQIELHDVDKRLIISRRHSNSLTFATMIAERAYEESRLKSYRIRKGWDKRRRMAKEEGQYMIKNCPPWISIVNNKYELNDNAKIIREIFDLYLSGIRSFNISKMMNNSGRLINDKLWTGTKVCRVLRNVRCKGDYITNITDRNFDDDTINVTSEILKIYPALVSDDEFREVQRRLEGHNYSGRIRNDLKKTLFSYVVKCSFCGSALSMNTTGKYTYLKCSNSRENNGCSASMLPYMPFEKAMLKHIKDIDVAAVLNNTDRTFNEIDKIKSEMVELKKNIDEYVQGIAKRKKQGQLIPFAMLDEQSQAEDRLKLLKESLASKLESTSITHVEFSDDVHDVKNIEERARLEVELKKVIKRIDVSSEPNKKFIIADIQYYNDYHVKHVLLLNKKNGTINAIGEISQKNGWRTYSFSENNRVIFRVESNGDIWTVQARNGQSIEDISMYMTMMVGREPDGFDYHLNESFIEWIE</sequence>
<proteinExistence type="predicted"/>
<dbReference type="InterPro" id="IPR050639">
    <property type="entry name" value="SSR_resolvase"/>
</dbReference>
<dbReference type="Pfam" id="PF00239">
    <property type="entry name" value="Resolvase"/>
    <property type="match status" value="1"/>
</dbReference>
<evidence type="ECO:0000256" key="3">
    <source>
        <dbReference type="ARBA" id="ARBA00023172"/>
    </source>
</evidence>
<dbReference type="InterPro" id="IPR036162">
    <property type="entry name" value="Resolvase-like_N_sf"/>
</dbReference>
<gene>
    <name evidence="7" type="ORF">O1Q98_17645</name>
</gene>
<keyword evidence="3" id="KW-0233">DNA recombination</keyword>
<dbReference type="CDD" id="cd00338">
    <property type="entry name" value="Ser_Recombinase"/>
    <property type="match status" value="1"/>
</dbReference>
<dbReference type="PROSITE" id="PS51737">
    <property type="entry name" value="RECOMBINASE_DNA_BIND"/>
    <property type="match status" value="1"/>
</dbReference>
<evidence type="ECO:0000313" key="8">
    <source>
        <dbReference type="Proteomes" id="UP001219630"/>
    </source>
</evidence>
<feature type="domain" description="Resolvase/invertase-type recombinase catalytic" evidence="5">
    <location>
        <begin position="3"/>
        <end position="164"/>
    </location>
</feature>
<keyword evidence="8" id="KW-1185">Reference proteome</keyword>
<keyword evidence="2" id="KW-0238">DNA-binding</keyword>
<feature type="active site" description="O-(5'-phospho-DNA)-serine intermediate" evidence="4">
    <location>
        <position position="11"/>
    </location>
</feature>
<keyword evidence="1" id="KW-0229">DNA integration</keyword>
<evidence type="ECO:0000259" key="6">
    <source>
        <dbReference type="PROSITE" id="PS51737"/>
    </source>
</evidence>
<protein>
    <submittedName>
        <fullName evidence="7">Recombinase family protein</fullName>
    </submittedName>
</protein>
<dbReference type="InterPro" id="IPR025827">
    <property type="entry name" value="Zn_ribbon_recom_dom"/>
</dbReference>
<dbReference type="Pfam" id="PF07508">
    <property type="entry name" value="Recombinase"/>
    <property type="match status" value="1"/>
</dbReference>
<dbReference type="PROSITE" id="PS00397">
    <property type="entry name" value="RECOMBINASES_1"/>
    <property type="match status" value="1"/>
</dbReference>
<feature type="domain" description="Recombinase" evidence="6">
    <location>
        <begin position="177"/>
        <end position="291"/>
    </location>
</feature>
<dbReference type="InterPro" id="IPR006119">
    <property type="entry name" value="Resolv_N"/>
</dbReference>
<evidence type="ECO:0000259" key="5">
    <source>
        <dbReference type="PROSITE" id="PS51736"/>
    </source>
</evidence>
<evidence type="ECO:0000256" key="2">
    <source>
        <dbReference type="ARBA" id="ARBA00023125"/>
    </source>
</evidence>
<evidence type="ECO:0000313" key="7">
    <source>
        <dbReference type="EMBL" id="WFN55404.1"/>
    </source>
</evidence>
<dbReference type="Proteomes" id="UP001219630">
    <property type="component" value="Chromosome"/>
</dbReference>
<name>A0ABY8G673_9GAMM</name>